<gene>
    <name evidence="4" type="ORF">HGA02_00615</name>
</gene>
<dbReference type="EMBL" id="JAAXOY010000002">
    <property type="protein sequence ID" value="NKY38074.1"/>
    <property type="molecule type" value="Genomic_DNA"/>
</dbReference>
<feature type="compositionally biased region" description="Polar residues" evidence="1">
    <location>
        <begin position="345"/>
        <end position="385"/>
    </location>
</feature>
<feature type="domain" description="DUF5979" evidence="3">
    <location>
        <begin position="2112"/>
        <end position="2205"/>
    </location>
</feature>
<dbReference type="InterPro" id="IPR046022">
    <property type="entry name" value="DUF5979"/>
</dbReference>
<evidence type="ECO:0000256" key="1">
    <source>
        <dbReference type="SAM" id="MobiDB-lite"/>
    </source>
</evidence>
<dbReference type="Proteomes" id="UP000777774">
    <property type="component" value="Unassembled WGS sequence"/>
</dbReference>
<keyword evidence="2" id="KW-0812">Transmembrane</keyword>
<accession>A0ABX1JVT5</accession>
<feature type="domain" description="DUF5979" evidence="3">
    <location>
        <begin position="2210"/>
        <end position="2305"/>
    </location>
</feature>
<protein>
    <submittedName>
        <fullName evidence="4">DUF11 domain-containing protein</fullName>
    </submittedName>
</protein>
<evidence type="ECO:0000259" key="3">
    <source>
        <dbReference type="Pfam" id="PF19407"/>
    </source>
</evidence>
<sequence>MGDRRTGHGPRRDVRGRRRWAVLAALALVLPTLVVAALPAAAADWGIQKVEVSSGPYQPGDQVQWVVTVSCSDPNASPCTNAVLTDPLPDGIELVSASIQSGPPGGTITADTGTDTVTYTNPSVPNGAQAQIVITAQIADDISFDQSGVPITNTATVTADNAAQQSASDAVTPTVPLQISSSTTKEIAPPGAVARPGTPATITLGSTNTSNDAVDTLVIQDPVDPTADPNPFTYLEYDSIGTVVLPPNADNVIEEYWDGAEWLPLDAAVDPADVQGVRYTFSGDIQPGATASVPVNVVQSDAVTELTAQTTVANDTSSVVTHPTGGTSTPTTADDTYVITPPNNSVTARKSFDPSTVSAGEPTTVTIGATNDGDPTTSMSITEPSPGTPSPFEGDNPLTFVGFGPSGDGTGVQWPADADAASVTFTCAEGPTLTLDATAPDTLPNPPPGCTIVGFTVEFTGDIVTGGDASVPFVADTDPDQVVEDVTHPNEITADIPNATGTASADLVTLTDRLATQTTKNISPSIIPAFPGQTVLVQLPSQLLPFGPDGSTTDAEDVVIQDPTDPTNPGPFWGDFTATAVRSTDVPPGATLTISYWDGTAWVTDPDCGTFTGPTTVSCDLPPDAQGVQFAYHSDAGFPPGENFQPNFLATYDGPPDQDAPLTNCGASSASTAAVGATPPAEGCAAVDPFPVDPDPGDLDFIDKTFLGADPVTVRARTEDQVTAQLTWSTNGFVGVQSMVLSDIADPATTTIAQSFYDAFDLVRVEAVDPAVDPLIPYDAITGVELFVGGAWVDAAGDPCSVAAPCDGSFPGYTLTADEREDATAVRLTYVESPTRGTVDPTAPQPGEGVARSTQADGRHLNLTFQVRDERRSDGSPVLGSTNGTIYNVPTDPGLVDDTARGTATFGDNEYTDTDADDVLILDQPINVGIDKTWTGGPLSVPPEGTPADAYPSTTVQVTATNNSVARVDTMRIAEPSAPDPGGVVEVGAAPGTSPFDVFTLTGISVVPPAGTAPVGDPDFPDGGVTVVLTSVGGTTAELTEAEAEALTAAELADVVGVEARFDGRITSGAQGVLDLTLLLREFDRYDPTTRVNVADYSPVPNSAGAEVADPGGTPGSQDPQAWDDATMELDDAEISMVVGKSFTPATVVEPGSDAEDNPTSVLALTGQPTGPSRAVSMTLVDVDGSFWNQYDLVGFDASTLTAPIDRVRVDAYTGGTYDPGTDTFVGGTWTNGTPGTTFSLPAGVAAADVTGVRFTFTRSDGAIWENPANPTQAVNLEVQVRDTLRSDPATPVPTDLAGNLAAPGETAAGLATNDVDGTVTGADLVVNPDDPTGPLVPVSADETAQATITYAHATNAVQVVKTFAGVVTGGTQPPDAVFPMAIAVTNTGNRPIFDLDVVDDPMPADADGAQLRLAEGVDDPFSYALTGAAPTPPNGDPLPTTDAGTDGDVTVTQGGDLESLEFTIPDDAVLEVGQTYTITVLVQFRVGLPAGTVVLNTTGVTGDRPWDGCATRLDPATGQCQADADVTPIPAAVLSQAKLVKATADDELDVLVDPDAPTPPAGGCVPDADGFYAYPCTPVIAPGHDETWRIVVNNVGNLPLNKVVIYDRLPIPGDTGSYASSARGSQFRPILDPNVPPLAVNVPSDATVTFWYSTTQNYCMTDLTDPLNEPSCPTDDATTGWVQLTGSETDAVYESIVALKAVISFPESDPFTPGESIALEGATTTPAEVPDTGGRSIAWNSAAASGVVVTPLGDLNLLPTEGTKVGVATASGPLEVTKEVTGDGAAYAPDAFDLFVQCTSAVGTWQETVLDPIPVTVTPGTPLTVLNLPYGAQCTITEDGSDGQTELLVGTVTIESETAPTLITAVNRYDLTSLQLSKAVESEALDQDGDPVPFGPFEVTVECRFLGQDVFADGYDADDPMVLELDDGDTVALTGLPVGATCTVAETGTGGATSVALSVQQAGGDPVVTDGTSTDVVLGGEVTGEAANDVVATNTFGVGALDLTKVVDGAGAQAYGDGPFTLAVTCTFDDDGDGPSAPRTVYDSTVTLGDGGPLTAQIANLPTGALCTVTETDDGGATSTVLEPPSGQVTIGDGTTVAVTATNTFDLAPVRVVKEIAGVGIVYALGPFTVHLECTFEGEDVTVPGGADRLVTRFAAVTYDGLPVGAECSLTETDAQGATEAVVSPDALVVGEDADAIFTVTNTFAVAPLTVEKVVDGAGSAYGTGPFSVELSCQFQGRSITVPGRDVREVVPGTPVVFRGLPVGAECTVSETDDGGATSTSIEPSPVVIGQDGETLVTVTNTFDVGQVVVDKRLVGEGAGAHQGDTYVVDLACTLATAAGPTSVTLVGGSTRLLSAAGGWTAVYPTVPQGAQCTLTEVDDGGADDVTYSVAGRTGPSATFLVPSGASVSVTLTVTNTWSDVLATTGDDSGRVAVVAAVLLVSGLLLLALRRRNRPRRGPGPGVW</sequence>
<feature type="region of interest" description="Disordered" evidence="1">
    <location>
        <begin position="1096"/>
        <end position="1119"/>
    </location>
</feature>
<keyword evidence="2" id="KW-1133">Transmembrane helix</keyword>
<dbReference type="RefSeq" id="WP_168676432.1">
    <property type="nucleotide sequence ID" value="NZ_JAAXOY010000002.1"/>
</dbReference>
<feature type="domain" description="DUF5979" evidence="3">
    <location>
        <begin position="1775"/>
        <end position="1871"/>
    </location>
</feature>
<feature type="transmembrane region" description="Helical" evidence="2">
    <location>
        <begin position="2433"/>
        <end position="2450"/>
    </location>
</feature>
<feature type="region of interest" description="Disordered" evidence="1">
    <location>
        <begin position="835"/>
        <end position="857"/>
    </location>
</feature>
<dbReference type="Pfam" id="PF19407">
    <property type="entry name" value="DUF5979"/>
    <property type="match status" value="6"/>
</dbReference>
<dbReference type="Gene3D" id="2.60.40.1140">
    <property type="entry name" value="Collagen-binding surface protein Cna, B-type domain"/>
    <property type="match status" value="2"/>
</dbReference>
<feature type="domain" description="DUF5979" evidence="3">
    <location>
        <begin position="2309"/>
        <end position="2418"/>
    </location>
</feature>
<keyword evidence="5" id="KW-1185">Reference proteome</keyword>
<feature type="domain" description="DUF5979" evidence="3">
    <location>
        <begin position="2003"/>
        <end position="2107"/>
    </location>
</feature>
<keyword evidence="2" id="KW-0472">Membrane</keyword>
<evidence type="ECO:0000313" key="5">
    <source>
        <dbReference type="Proteomes" id="UP000777774"/>
    </source>
</evidence>
<feature type="domain" description="DUF5979" evidence="3">
    <location>
        <begin position="1876"/>
        <end position="1997"/>
    </location>
</feature>
<proteinExistence type="predicted"/>
<dbReference type="NCBIfam" id="TIGR01167">
    <property type="entry name" value="LPXTG_anchor"/>
    <property type="match status" value="1"/>
</dbReference>
<organism evidence="4 5">
    <name type="scientific">Cellulomonas septica</name>
    <dbReference type="NCBI Taxonomy" id="285080"/>
    <lineage>
        <taxon>Bacteria</taxon>
        <taxon>Bacillati</taxon>
        <taxon>Actinomycetota</taxon>
        <taxon>Actinomycetes</taxon>
        <taxon>Micrococcales</taxon>
        <taxon>Cellulomonadaceae</taxon>
        <taxon>Cellulomonas</taxon>
    </lineage>
</organism>
<evidence type="ECO:0000313" key="4">
    <source>
        <dbReference type="EMBL" id="NKY38074.1"/>
    </source>
</evidence>
<feature type="region of interest" description="Disordered" evidence="1">
    <location>
        <begin position="345"/>
        <end position="389"/>
    </location>
</feature>
<comment type="caution">
    <text evidence="4">The sequence shown here is derived from an EMBL/GenBank/DDBJ whole genome shotgun (WGS) entry which is preliminary data.</text>
</comment>
<evidence type="ECO:0000256" key="2">
    <source>
        <dbReference type="SAM" id="Phobius"/>
    </source>
</evidence>
<name>A0ABX1JVT5_9CELL</name>
<reference evidence="4 5" key="1">
    <citation type="submission" date="2020-04" db="EMBL/GenBank/DDBJ databases">
        <title>MicrobeNet Type strains.</title>
        <authorList>
            <person name="Nicholson A.C."/>
        </authorList>
    </citation>
    <scope>NUCLEOTIDE SEQUENCE [LARGE SCALE GENOMIC DNA]</scope>
    <source>
        <strain evidence="4 5">ATCC BAA-787</strain>
    </source>
</reference>